<protein>
    <submittedName>
        <fullName evidence="9">Centromere protein H (CENP-H)-domain-containing protein</fullName>
    </submittedName>
</protein>
<keyword evidence="10" id="KW-1185">Reference proteome</keyword>
<dbReference type="Pfam" id="PF05837">
    <property type="entry name" value="CENP-H"/>
    <property type="match status" value="1"/>
</dbReference>
<evidence type="ECO:0000313" key="10">
    <source>
        <dbReference type="Proteomes" id="UP001302126"/>
    </source>
</evidence>
<evidence type="ECO:0000259" key="8">
    <source>
        <dbReference type="Pfam" id="PF05837"/>
    </source>
</evidence>
<dbReference type="GO" id="GO:0007059">
    <property type="term" value="P:chromosome segregation"/>
    <property type="evidence" value="ECO:0007669"/>
    <property type="project" value="TreeGrafter"/>
</dbReference>
<dbReference type="AlphaFoldDB" id="A0AAN6WJQ4"/>
<dbReference type="GO" id="GO:0051382">
    <property type="term" value="P:kinetochore assembly"/>
    <property type="evidence" value="ECO:0007669"/>
    <property type="project" value="InterPro"/>
</dbReference>
<keyword evidence="4" id="KW-0995">Kinetochore</keyword>
<comment type="subcellular location">
    <subcellularLocation>
        <location evidence="2">Chromosome</location>
        <location evidence="2">Centromere</location>
        <location evidence="2">Kinetochore</location>
    </subcellularLocation>
    <subcellularLocation>
        <location evidence="1">Nucleus</location>
    </subcellularLocation>
</comment>
<dbReference type="GO" id="GO:0005634">
    <property type="term" value="C:nucleus"/>
    <property type="evidence" value="ECO:0007669"/>
    <property type="project" value="UniProtKB-SubCell"/>
</dbReference>
<comment type="similarity">
    <text evidence="7">Belongs to the CENP-H/MCM16 family.</text>
</comment>
<name>A0AAN6WJQ4_9PEZI</name>
<dbReference type="InterPro" id="IPR040034">
    <property type="entry name" value="CENP-H"/>
</dbReference>
<evidence type="ECO:0000256" key="5">
    <source>
        <dbReference type="ARBA" id="ARBA00023242"/>
    </source>
</evidence>
<feature type="domain" description="Centromere protein H C-terminal" evidence="8">
    <location>
        <begin position="15"/>
        <end position="209"/>
    </location>
</feature>
<sequence>MSASSPIFSREEEVIFDLYEKIDELQLQLGLLKTRQDHVPGEHTKNSQTSMLEAKATLSLRTSVVENVMAVEPSLKAVHHAIDTSAVERDLLPRFKNRDQIALRIARHSSKLQEAGSVLSDVEADCVSTSQQNVELASEVLRLADTTRDNRPMAVQDEQLRTALDALEAQVKASRQRWTLMKGTTSAIVAGSGLDWVRDSRLRNLVLDPAE</sequence>
<reference evidence="9" key="2">
    <citation type="submission" date="2023-05" db="EMBL/GenBank/DDBJ databases">
        <authorList>
            <consortium name="Lawrence Berkeley National Laboratory"/>
            <person name="Steindorff A."/>
            <person name="Hensen N."/>
            <person name="Bonometti L."/>
            <person name="Westerberg I."/>
            <person name="Brannstrom I.O."/>
            <person name="Guillou S."/>
            <person name="Cros-Aarteil S."/>
            <person name="Calhoun S."/>
            <person name="Haridas S."/>
            <person name="Kuo A."/>
            <person name="Mondo S."/>
            <person name="Pangilinan J."/>
            <person name="Riley R."/>
            <person name="Labutti K."/>
            <person name="Andreopoulos B."/>
            <person name="Lipzen A."/>
            <person name="Chen C."/>
            <person name="Yanf M."/>
            <person name="Daum C."/>
            <person name="Ng V."/>
            <person name="Clum A."/>
            <person name="Ohm R."/>
            <person name="Martin F."/>
            <person name="Silar P."/>
            <person name="Natvig D."/>
            <person name="Lalanne C."/>
            <person name="Gautier V."/>
            <person name="Ament-Velasquez S.L."/>
            <person name="Kruys A."/>
            <person name="Hutchinson M.I."/>
            <person name="Powell A.J."/>
            <person name="Barry K."/>
            <person name="Miller A.N."/>
            <person name="Grigoriev I.V."/>
            <person name="Debuchy R."/>
            <person name="Gladieux P."/>
            <person name="Thoren M.H."/>
            <person name="Johannesson H."/>
        </authorList>
    </citation>
    <scope>NUCLEOTIDE SEQUENCE</scope>
    <source>
        <strain evidence="9">PSN309</strain>
    </source>
</reference>
<accession>A0AAN6WJQ4</accession>
<dbReference type="GO" id="GO:0007052">
    <property type="term" value="P:mitotic spindle organization"/>
    <property type="evidence" value="ECO:0007669"/>
    <property type="project" value="TreeGrafter"/>
</dbReference>
<dbReference type="GO" id="GO:0043515">
    <property type="term" value="F:kinetochore binding"/>
    <property type="evidence" value="ECO:0007669"/>
    <property type="project" value="TreeGrafter"/>
</dbReference>
<keyword evidence="6" id="KW-0137">Centromere</keyword>
<evidence type="ECO:0000256" key="2">
    <source>
        <dbReference type="ARBA" id="ARBA00004629"/>
    </source>
</evidence>
<dbReference type="PANTHER" id="PTHR48122:SF1">
    <property type="entry name" value="CENTROMERE PROTEIN H"/>
    <property type="match status" value="1"/>
</dbReference>
<evidence type="ECO:0000313" key="9">
    <source>
        <dbReference type="EMBL" id="KAK4183319.1"/>
    </source>
</evidence>
<dbReference type="InterPro" id="IPR008426">
    <property type="entry name" value="CENP-H_C"/>
</dbReference>
<organism evidence="9 10">
    <name type="scientific">Podospora australis</name>
    <dbReference type="NCBI Taxonomy" id="1536484"/>
    <lineage>
        <taxon>Eukaryota</taxon>
        <taxon>Fungi</taxon>
        <taxon>Dikarya</taxon>
        <taxon>Ascomycota</taxon>
        <taxon>Pezizomycotina</taxon>
        <taxon>Sordariomycetes</taxon>
        <taxon>Sordariomycetidae</taxon>
        <taxon>Sordariales</taxon>
        <taxon>Podosporaceae</taxon>
        <taxon>Podospora</taxon>
    </lineage>
</organism>
<dbReference type="Proteomes" id="UP001302126">
    <property type="component" value="Unassembled WGS sequence"/>
</dbReference>
<gene>
    <name evidence="9" type="ORF">QBC35DRAFT_394134</name>
</gene>
<evidence type="ECO:0000256" key="4">
    <source>
        <dbReference type="ARBA" id="ARBA00022838"/>
    </source>
</evidence>
<comment type="caution">
    <text evidence="9">The sequence shown here is derived from an EMBL/GenBank/DDBJ whole genome shotgun (WGS) entry which is preliminary data.</text>
</comment>
<evidence type="ECO:0000256" key="6">
    <source>
        <dbReference type="ARBA" id="ARBA00023328"/>
    </source>
</evidence>
<evidence type="ECO:0000256" key="1">
    <source>
        <dbReference type="ARBA" id="ARBA00004123"/>
    </source>
</evidence>
<reference evidence="9" key="1">
    <citation type="journal article" date="2023" name="Mol. Phylogenet. Evol.">
        <title>Genome-scale phylogeny and comparative genomics of the fungal order Sordariales.</title>
        <authorList>
            <person name="Hensen N."/>
            <person name="Bonometti L."/>
            <person name="Westerberg I."/>
            <person name="Brannstrom I.O."/>
            <person name="Guillou S."/>
            <person name="Cros-Aarteil S."/>
            <person name="Calhoun S."/>
            <person name="Haridas S."/>
            <person name="Kuo A."/>
            <person name="Mondo S."/>
            <person name="Pangilinan J."/>
            <person name="Riley R."/>
            <person name="LaButti K."/>
            <person name="Andreopoulos B."/>
            <person name="Lipzen A."/>
            <person name="Chen C."/>
            <person name="Yan M."/>
            <person name="Daum C."/>
            <person name="Ng V."/>
            <person name="Clum A."/>
            <person name="Steindorff A."/>
            <person name="Ohm R.A."/>
            <person name="Martin F."/>
            <person name="Silar P."/>
            <person name="Natvig D.O."/>
            <person name="Lalanne C."/>
            <person name="Gautier V."/>
            <person name="Ament-Velasquez S.L."/>
            <person name="Kruys A."/>
            <person name="Hutchinson M.I."/>
            <person name="Powell A.J."/>
            <person name="Barry K."/>
            <person name="Miller A.N."/>
            <person name="Grigoriev I.V."/>
            <person name="Debuchy R."/>
            <person name="Gladieux P."/>
            <person name="Hiltunen Thoren M."/>
            <person name="Johannesson H."/>
        </authorList>
    </citation>
    <scope>NUCLEOTIDE SEQUENCE</scope>
    <source>
        <strain evidence="9">PSN309</strain>
    </source>
</reference>
<dbReference type="PANTHER" id="PTHR48122">
    <property type="entry name" value="CENTROMERE PROTEIN H"/>
    <property type="match status" value="1"/>
</dbReference>
<keyword evidence="3" id="KW-0158">Chromosome</keyword>
<evidence type="ECO:0000256" key="3">
    <source>
        <dbReference type="ARBA" id="ARBA00022454"/>
    </source>
</evidence>
<dbReference type="EMBL" id="MU864558">
    <property type="protein sequence ID" value="KAK4183319.1"/>
    <property type="molecule type" value="Genomic_DNA"/>
</dbReference>
<proteinExistence type="inferred from homology"/>
<evidence type="ECO:0000256" key="7">
    <source>
        <dbReference type="ARBA" id="ARBA00025735"/>
    </source>
</evidence>
<dbReference type="GO" id="GO:0000776">
    <property type="term" value="C:kinetochore"/>
    <property type="evidence" value="ECO:0007669"/>
    <property type="project" value="UniProtKB-KW"/>
</dbReference>
<keyword evidence="5" id="KW-0539">Nucleus</keyword>